<sequence>AAIKEIRFCSSPDGARWRVPATGGSPFSLNRSSSLCYRVVPLTLSALSIALLLEAPDTAFTAGKLRSQWDSARCWSIDARWVWVSIVVVGFWVWVFSSLASGVELFLFFLSSASCCGGEAIFGSRSVTGLPLCHPVGACTYELLLCGCYLLRELVCAVKVWRLSSVVHGCSLFFSENCSIFVCPSHFAVPRCSASPRFRASSLRFLGSLDSLSTVSSSRRKRVKSRFSARCKALDMKNESQCCLITCLCSGSADGLWSSVLPFGASASRMVFVLLWLVWSGGIMVVSRAQYMHSCSLASVMVFLRQWLPRSGGLFGLVAHLL</sequence>
<dbReference type="Proteomes" id="UP000824890">
    <property type="component" value="Unassembled WGS sequence"/>
</dbReference>
<evidence type="ECO:0000313" key="3">
    <source>
        <dbReference type="Proteomes" id="UP000824890"/>
    </source>
</evidence>
<evidence type="ECO:0008006" key="4">
    <source>
        <dbReference type="Google" id="ProtNLM"/>
    </source>
</evidence>
<feature type="transmembrane region" description="Helical" evidence="1">
    <location>
        <begin position="81"/>
        <end position="110"/>
    </location>
</feature>
<accession>A0ABQ8CAX9</accession>
<gene>
    <name evidence="2" type="ORF">HID58_028677</name>
</gene>
<protein>
    <recommendedName>
        <fullName evidence="4">Transmembrane protein</fullName>
    </recommendedName>
</protein>
<feature type="non-terminal residue" evidence="2">
    <location>
        <position position="1"/>
    </location>
</feature>
<reference evidence="2 3" key="1">
    <citation type="submission" date="2021-05" db="EMBL/GenBank/DDBJ databases">
        <title>Genome Assembly of Synthetic Allotetraploid Brassica napus Reveals Homoeologous Exchanges between Subgenomes.</title>
        <authorList>
            <person name="Davis J.T."/>
        </authorList>
    </citation>
    <scope>NUCLEOTIDE SEQUENCE [LARGE SCALE GENOMIC DNA]</scope>
    <source>
        <strain evidence="3">cv. Da-Ae</strain>
        <tissue evidence="2">Seedling</tissue>
    </source>
</reference>
<keyword evidence="1" id="KW-1133">Transmembrane helix</keyword>
<keyword evidence="1" id="KW-0472">Membrane</keyword>
<comment type="caution">
    <text evidence="2">The sequence shown here is derived from an EMBL/GenBank/DDBJ whole genome shotgun (WGS) entry which is preliminary data.</text>
</comment>
<keyword evidence="1" id="KW-0812">Transmembrane</keyword>
<proteinExistence type="predicted"/>
<name>A0ABQ8CAX9_BRANA</name>
<dbReference type="EMBL" id="JAGKQM010000008">
    <property type="protein sequence ID" value="KAH0914231.1"/>
    <property type="molecule type" value="Genomic_DNA"/>
</dbReference>
<evidence type="ECO:0000256" key="1">
    <source>
        <dbReference type="SAM" id="Phobius"/>
    </source>
</evidence>
<evidence type="ECO:0000313" key="2">
    <source>
        <dbReference type="EMBL" id="KAH0914231.1"/>
    </source>
</evidence>
<organism evidence="2 3">
    <name type="scientific">Brassica napus</name>
    <name type="common">Rape</name>
    <dbReference type="NCBI Taxonomy" id="3708"/>
    <lineage>
        <taxon>Eukaryota</taxon>
        <taxon>Viridiplantae</taxon>
        <taxon>Streptophyta</taxon>
        <taxon>Embryophyta</taxon>
        <taxon>Tracheophyta</taxon>
        <taxon>Spermatophyta</taxon>
        <taxon>Magnoliopsida</taxon>
        <taxon>eudicotyledons</taxon>
        <taxon>Gunneridae</taxon>
        <taxon>Pentapetalae</taxon>
        <taxon>rosids</taxon>
        <taxon>malvids</taxon>
        <taxon>Brassicales</taxon>
        <taxon>Brassicaceae</taxon>
        <taxon>Brassiceae</taxon>
        <taxon>Brassica</taxon>
    </lineage>
</organism>
<keyword evidence="3" id="KW-1185">Reference proteome</keyword>